<feature type="compositionally biased region" description="Low complexity" evidence="1">
    <location>
        <begin position="539"/>
        <end position="580"/>
    </location>
</feature>
<evidence type="ECO:0000256" key="3">
    <source>
        <dbReference type="SAM" id="SignalP"/>
    </source>
</evidence>
<feature type="chain" id="PRO_5004243841" evidence="3">
    <location>
        <begin position="24"/>
        <end position="779"/>
    </location>
</feature>
<evidence type="ECO:0000256" key="1">
    <source>
        <dbReference type="SAM" id="MobiDB-lite"/>
    </source>
</evidence>
<dbReference type="EMBL" id="CAAE01014678">
    <property type="protein sequence ID" value="CAG02204.1"/>
    <property type="molecule type" value="Genomic_DNA"/>
</dbReference>
<proteinExistence type="predicted"/>
<dbReference type="PANTHER" id="PTHR45828:SF51">
    <property type="entry name" value="REELIN DOMAIN-CONTAINING PROTEIN 1"/>
    <property type="match status" value="1"/>
</dbReference>
<keyword evidence="2" id="KW-0812">Transmembrane</keyword>
<gene>
    <name evidence="5" type="ORF">GSTENG00021217001</name>
</gene>
<accession>Q4SAX8</accession>
<protein>
    <submittedName>
        <fullName evidence="5">(spotted green pufferfish) hypothetical protein</fullName>
    </submittedName>
</protein>
<feature type="compositionally biased region" description="Low complexity" evidence="1">
    <location>
        <begin position="588"/>
        <end position="607"/>
    </location>
</feature>
<dbReference type="Gene3D" id="2.60.40.4060">
    <property type="entry name" value="Reeler domain"/>
    <property type="match status" value="1"/>
</dbReference>
<dbReference type="PROSITE" id="PS51019">
    <property type="entry name" value="REELIN"/>
    <property type="match status" value="1"/>
</dbReference>
<feature type="compositionally biased region" description="Pro residues" evidence="1">
    <location>
        <begin position="631"/>
        <end position="644"/>
    </location>
</feature>
<evidence type="ECO:0000259" key="4">
    <source>
        <dbReference type="PROSITE" id="PS51019"/>
    </source>
</evidence>
<dbReference type="KEGG" id="tng:GSTEN00021217G001"/>
<feature type="compositionally biased region" description="Polar residues" evidence="1">
    <location>
        <begin position="363"/>
        <end position="373"/>
    </location>
</feature>
<dbReference type="PANTHER" id="PTHR45828">
    <property type="entry name" value="CYTOCHROME B561/FERRIC REDUCTASE TRANSMEMBRANE"/>
    <property type="match status" value="1"/>
</dbReference>
<keyword evidence="2" id="KW-0472">Membrane</keyword>
<organism evidence="5">
    <name type="scientific">Tetraodon nigroviridis</name>
    <name type="common">Spotted green pufferfish</name>
    <name type="synonym">Chelonodon nigroviridis</name>
    <dbReference type="NCBI Taxonomy" id="99883"/>
    <lineage>
        <taxon>Eukaryota</taxon>
        <taxon>Metazoa</taxon>
        <taxon>Chordata</taxon>
        <taxon>Craniata</taxon>
        <taxon>Vertebrata</taxon>
        <taxon>Euteleostomi</taxon>
        <taxon>Actinopterygii</taxon>
        <taxon>Neopterygii</taxon>
        <taxon>Teleostei</taxon>
        <taxon>Neoteleostei</taxon>
        <taxon>Acanthomorphata</taxon>
        <taxon>Eupercaria</taxon>
        <taxon>Tetraodontiformes</taxon>
        <taxon>Tetradontoidea</taxon>
        <taxon>Tetraodontidae</taxon>
        <taxon>Tetraodon</taxon>
    </lineage>
</organism>
<comment type="caution">
    <text evidence="5">The sequence shown here is derived from an EMBL/GenBank/DDBJ whole genome shotgun (WGS) entry which is preliminary data.</text>
</comment>
<feature type="region of interest" description="Disordered" evidence="1">
    <location>
        <begin position="359"/>
        <end position="686"/>
    </location>
</feature>
<keyword evidence="2" id="KW-1133">Transmembrane helix</keyword>
<dbReference type="OrthoDB" id="2419613at2759"/>
<dbReference type="CDD" id="cd08544">
    <property type="entry name" value="Reeler"/>
    <property type="match status" value="1"/>
</dbReference>
<feature type="compositionally biased region" description="Pro residues" evidence="1">
    <location>
        <begin position="483"/>
        <end position="502"/>
    </location>
</feature>
<reference evidence="5" key="1">
    <citation type="journal article" date="2004" name="Nature">
        <title>Genome duplication in the teleost fish Tetraodon nigroviridis reveals the early vertebrate proto-karyotype.</title>
        <authorList>
            <person name="Jaillon O."/>
            <person name="Aury J.-M."/>
            <person name="Brunet F."/>
            <person name="Petit J.-L."/>
            <person name="Stange-Thomann N."/>
            <person name="Mauceli E."/>
            <person name="Bouneau L."/>
            <person name="Fischer C."/>
            <person name="Ozouf-Costaz C."/>
            <person name="Bernot A."/>
            <person name="Nicaud S."/>
            <person name="Jaffe D."/>
            <person name="Fisher S."/>
            <person name="Lutfalla G."/>
            <person name="Dossat C."/>
            <person name="Segurens B."/>
            <person name="Dasilva C."/>
            <person name="Salanoubat M."/>
            <person name="Levy M."/>
            <person name="Boudet N."/>
            <person name="Castellano S."/>
            <person name="Anthouard V."/>
            <person name="Jubin C."/>
            <person name="Castelli V."/>
            <person name="Katinka M."/>
            <person name="Vacherie B."/>
            <person name="Biemont C."/>
            <person name="Skalli Z."/>
            <person name="Cattolico L."/>
            <person name="Poulain J."/>
            <person name="De Berardinis V."/>
            <person name="Cruaud C."/>
            <person name="Duprat S."/>
            <person name="Brottier P."/>
            <person name="Coutanceau J.-P."/>
            <person name="Gouzy J."/>
            <person name="Parra G."/>
            <person name="Lardier G."/>
            <person name="Chapple C."/>
            <person name="McKernan K.J."/>
            <person name="McEwan P."/>
            <person name="Bosak S."/>
            <person name="Kellis M."/>
            <person name="Volff J.-N."/>
            <person name="Guigo R."/>
            <person name="Zody M.C."/>
            <person name="Mesirov J."/>
            <person name="Lindblad-Toh K."/>
            <person name="Birren B."/>
            <person name="Nusbaum C."/>
            <person name="Kahn D."/>
            <person name="Robinson-Rechavi M."/>
            <person name="Laudet V."/>
            <person name="Schachter V."/>
            <person name="Quetier F."/>
            <person name="Saurin W."/>
            <person name="Scarpelli C."/>
            <person name="Wincker P."/>
            <person name="Lander E.S."/>
            <person name="Weissenbach J."/>
            <person name="Roest Crollius H."/>
        </authorList>
    </citation>
    <scope>NUCLEOTIDE SEQUENCE [LARGE SCALE GENOMIC DNA]</scope>
</reference>
<feature type="compositionally biased region" description="Polar residues" evidence="1">
    <location>
        <begin position="463"/>
        <end position="473"/>
    </location>
</feature>
<feature type="compositionally biased region" description="Low complexity" evidence="1">
    <location>
        <begin position="421"/>
        <end position="434"/>
    </location>
</feature>
<feature type="compositionally biased region" description="Polar residues" evidence="1">
    <location>
        <begin position="619"/>
        <end position="630"/>
    </location>
</feature>
<name>Q4SAX8_TETNG</name>
<reference evidence="5" key="2">
    <citation type="submission" date="2004-02" db="EMBL/GenBank/DDBJ databases">
        <authorList>
            <consortium name="Genoscope"/>
            <consortium name="Whitehead Institute Centre for Genome Research"/>
        </authorList>
    </citation>
    <scope>NUCLEOTIDE SEQUENCE</scope>
</reference>
<sequence>MQPTRHRFLAAVLFLSLVSFTLSFSRGASHASCGDMVPGHISAHPLDPQQNHITLRTSSSSYLPGQLLIVTVRSSRDFMGFLLQARSVELPVGRAGVGAWPENPVKEAIPSARMGPILMGGHWTLAPPGTHKLRCVSDDDTLTHSDKQLKRNLSFVWKAPDAPRGDFRFHITVVQSYFVHWAGVESLVVRDRSRGSGTGGNVAAMKEWDLASLLQERLRAKTTGPWRALEPTATSGAAPSYGSQETPTALVHALPEGTGSETLAPLGKVHLKEQQVTETSSSLPFTPQQSVTASRLGVHHEAANDSPRLEKTSNHEGTSEGFLLESILHLTSTGSTPVPQTGLWSLPSWISQTKTDFLDHSQGADQQQTQTRWAQRPTPTPGAPQTVLFSRVYPASPRSDDKNLTPAASAVNSAESPNFVPTASAASPSTPKPSLDSTPTPLPATSRHPSSFITSLHPPARSTGVSTQTSTLESGSPSTTPGNQPPTPPALPALPSPSPISSPPHTALLQPFSSPSPPFSSLKPPSGSRRYRSSVQARTSPSFSTPSAQPPTTTSVTTPALTPSLLSTGSISPTSGSTSSPPGPSPVPSRSLSQPSTSSSSSVSQQLPKDHGSLIQDPTAPSETQPNLSTPTPPMTVQPNPEPYPNFDSHLKANINNIKPHPPDTDNEAEPPTDPARTPGKEGKFPDIIPRHSAWELGMLLGSSAGLGMVLVVGLRYVYRQACGKRTEVTLNDREREYARGERGLIHVQECGDLVRVRRIRDNSFVFLAEYDILTPPGD</sequence>
<evidence type="ECO:0000313" key="5">
    <source>
        <dbReference type="EMBL" id="CAG02204.1"/>
    </source>
</evidence>
<feature type="region of interest" description="Disordered" evidence="1">
    <location>
        <begin position="277"/>
        <end position="318"/>
    </location>
</feature>
<keyword evidence="3" id="KW-0732">Signal</keyword>
<feature type="domain" description="Reelin" evidence="4">
    <location>
        <begin position="18"/>
        <end position="207"/>
    </location>
</feature>
<feature type="compositionally biased region" description="Basic and acidic residues" evidence="1">
    <location>
        <begin position="298"/>
        <end position="318"/>
    </location>
</feature>
<feature type="signal peptide" evidence="3">
    <location>
        <begin position="1"/>
        <end position="23"/>
    </location>
</feature>
<dbReference type="InterPro" id="IPR002861">
    <property type="entry name" value="Reeler_dom"/>
</dbReference>
<dbReference type="AlphaFoldDB" id="Q4SAX8"/>
<dbReference type="Pfam" id="PF02014">
    <property type="entry name" value="Reeler"/>
    <property type="match status" value="1"/>
</dbReference>
<feature type="transmembrane region" description="Helical" evidence="2">
    <location>
        <begin position="697"/>
        <end position="719"/>
    </location>
</feature>
<dbReference type="InterPro" id="IPR051237">
    <property type="entry name" value="Ferric-chelate_Red/DefProt"/>
</dbReference>
<evidence type="ECO:0000256" key="2">
    <source>
        <dbReference type="SAM" id="Phobius"/>
    </source>
</evidence>
<dbReference type="InterPro" id="IPR042307">
    <property type="entry name" value="Reeler_sf"/>
</dbReference>
<dbReference type="GO" id="GO:0016020">
    <property type="term" value="C:membrane"/>
    <property type="evidence" value="ECO:0007669"/>
    <property type="project" value="TreeGrafter"/>
</dbReference>
<feature type="compositionally biased region" description="Polar residues" evidence="1">
    <location>
        <begin position="277"/>
        <end position="293"/>
    </location>
</feature>